<proteinExistence type="predicted"/>
<keyword evidence="2" id="KW-1185">Reference proteome</keyword>
<evidence type="ECO:0000313" key="2">
    <source>
        <dbReference type="Proteomes" id="UP001147747"/>
    </source>
</evidence>
<name>A0A9W9W3Q6_9EURO</name>
<organism evidence="1 2">
    <name type="scientific">Penicillium cosmopolitanum</name>
    <dbReference type="NCBI Taxonomy" id="1131564"/>
    <lineage>
        <taxon>Eukaryota</taxon>
        <taxon>Fungi</taxon>
        <taxon>Dikarya</taxon>
        <taxon>Ascomycota</taxon>
        <taxon>Pezizomycotina</taxon>
        <taxon>Eurotiomycetes</taxon>
        <taxon>Eurotiomycetidae</taxon>
        <taxon>Eurotiales</taxon>
        <taxon>Aspergillaceae</taxon>
        <taxon>Penicillium</taxon>
    </lineage>
</organism>
<sequence>MVGLLDLPSEVILIIVEYLQSQSHDKGLLIPFYWFGDAYRETVFEHDQPPKVKDLHSLLLTSLQFKSLLQPIFYRDIFVRKYARWNEKRPFDQLQWSLENIPSLRNLIVTAMIPCIEPSTMYDVSDLFWLPYLRDLTIYDFKDWEKLEFENNAHVGTSVVEHLRLISCGAHEEALAAVLSWPKALKTLFYDAEQGEWEGHYEGQPIKEWTCEAFVRTLQSQKEFLEELVMTRPRLEHEGLYDGPAIKLRDFAALKVLRIYHVFLCGWDGSDGISTRLPPNLEILEVFYDDTDLEKFLVEHDELHYDRFLEILVRDKKIHFPKLHKVTVFTDEHIYDHENDENLEAGLWELPTSLAHDADEAGIDMKVWLGCEHYHFQPLPEFDVFRSLEISQNSRATSTVMLRHK</sequence>
<dbReference type="RefSeq" id="XP_056490000.1">
    <property type="nucleotide sequence ID" value="XM_056630698.1"/>
</dbReference>
<dbReference type="OrthoDB" id="2522477at2759"/>
<accession>A0A9W9W3Q6</accession>
<gene>
    <name evidence="1" type="ORF">N7509_006061</name>
</gene>
<protein>
    <recommendedName>
        <fullName evidence="3">F-box domain-containing protein</fullName>
    </recommendedName>
</protein>
<dbReference type="Proteomes" id="UP001147747">
    <property type="component" value="Unassembled WGS sequence"/>
</dbReference>
<dbReference type="AlphaFoldDB" id="A0A9W9W3Q6"/>
<evidence type="ECO:0008006" key="3">
    <source>
        <dbReference type="Google" id="ProtNLM"/>
    </source>
</evidence>
<reference evidence="1" key="2">
    <citation type="journal article" date="2023" name="IMA Fungus">
        <title>Comparative genomic study of the Penicillium genus elucidates a diverse pangenome and 15 lateral gene transfer events.</title>
        <authorList>
            <person name="Petersen C."/>
            <person name="Sorensen T."/>
            <person name="Nielsen M.R."/>
            <person name="Sondergaard T.E."/>
            <person name="Sorensen J.L."/>
            <person name="Fitzpatrick D.A."/>
            <person name="Frisvad J.C."/>
            <person name="Nielsen K.L."/>
        </authorList>
    </citation>
    <scope>NUCLEOTIDE SEQUENCE</scope>
    <source>
        <strain evidence="1">IBT 29677</strain>
    </source>
</reference>
<comment type="caution">
    <text evidence="1">The sequence shown here is derived from an EMBL/GenBank/DDBJ whole genome shotgun (WGS) entry which is preliminary data.</text>
</comment>
<evidence type="ECO:0000313" key="1">
    <source>
        <dbReference type="EMBL" id="KAJ5397948.1"/>
    </source>
</evidence>
<dbReference type="EMBL" id="JAPZBU010000006">
    <property type="protein sequence ID" value="KAJ5397948.1"/>
    <property type="molecule type" value="Genomic_DNA"/>
</dbReference>
<dbReference type="GeneID" id="81369678"/>
<reference evidence="1" key="1">
    <citation type="submission" date="2022-12" db="EMBL/GenBank/DDBJ databases">
        <authorList>
            <person name="Petersen C."/>
        </authorList>
    </citation>
    <scope>NUCLEOTIDE SEQUENCE</scope>
    <source>
        <strain evidence="1">IBT 29677</strain>
    </source>
</reference>